<dbReference type="AlphaFoldDB" id="A0AAE0Y248"/>
<name>A0AAE0Y248_9GAST</name>
<gene>
    <name evidence="1" type="ORF">RRG08_034726</name>
</gene>
<sequence>MQIIFAALKLNQIVSFDLVDCRGSAGLGSAEEFKLRGRARFGQSKGRMLQSYASMPRQSTRKKKFCGLG</sequence>
<comment type="caution">
    <text evidence="1">The sequence shown here is derived from an EMBL/GenBank/DDBJ whole genome shotgun (WGS) entry which is preliminary data.</text>
</comment>
<dbReference type="EMBL" id="JAWDGP010007081">
    <property type="protein sequence ID" value="KAK3730403.1"/>
    <property type="molecule type" value="Genomic_DNA"/>
</dbReference>
<proteinExistence type="predicted"/>
<organism evidence="1 2">
    <name type="scientific">Elysia crispata</name>
    <name type="common">lettuce slug</name>
    <dbReference type="NCBI Taxonomy" id="231223"/>
    <lineage>
        <taxon>Eukaryota</taxon>
        <taxon>Metazoa</taxon>
        <taxon>Spiralia</taxon>
        <taxon>Lophotrochozoa</taxon>
        <taxon>Mollusca</taxon>
        <taxon>Gastropoda</taxon>
        <taxon>Heterobranchia</taxon>
        <taxon>Euthyneura</taxon>
        <taxon>Panpulmonata</taxon>
        <taxon>Sacoglossa</taxon>
        <taxon>Placobranchoidea</taxon>
        <taxon>Plakobranchidae</taxon>
        <taxon>Elysia</taxon>
    </lineage>
</organism>
<reference evidence="1" key="1">
    <citation type="journal article" date="2023" name="G3 (Bethesda)">
        <title>A reference genome for the long-term kleptoplast-retaining sea slug Elysia crispata morphotype clarki.</title>
        <authorList>
            <person name="Eastman K.E."/>
            <person name="Pendleton A.L."/>
            <person name="Shaikh M.A."/>
            <person name="Suttiyut T."/>
            <person name="Ogas R."/>
            <person name="Tomko P."/>
            <person name="Gavelis G."/>
            <person name="Widhalm J.R."/>
            <person name="Wisecaver J.H."/>
        </authorList>
    </citation>
    <scope>NUCLEOTIDE SEQUENCE</scope>
    <source>
        <strain evidence="1">ECLA1</strain>
    </source>
</reference>
<keyword evidence="2" id="KW-1185">Reference proteome</keyword>
<dbReference type="Proteomes" id="UP001283361">
    <property type="component" value="Unassembled WGS sequence"/>
</dbReference>
<evidence type="ECO:0000313" key="2">
    <source>
        <dbReference type="Proteomes" id="UP001283361"/>
    </source>
</evidence>
<protein>
    <submittedName>
        <fullName evidence="1">Uncharacterized protein</fullName>
    </submittedName>
</protein>
<evidence type="ECO:0000313" key="1">
    <source>
        <dbReference type="EMBL" id="KAK3730403.1"/>
    </source>
</evidence>
<accession>A0AAE0Y248</accession>